<evidence type="ECO:0000256" key="1">
    <source>
        <dbReference type="SAM" id="MobiDB-lite"/>
    </source>
</evidence>
<dbReference type="AlphaFoldDB" id="A0A2A6F8I9"/>
<reference evidence="2 3" key="1">
    <citation type="submission" date="2017-09" db="EMBL/GenBank/DDBJ databases">
        <title>Mesorhizobum sanjuanii sp. nov. isolated from nodules of Lotus tenuis in saline-alkaline lowlands of Flooding Pampa.</title>
        <authorList>
            <person name="Sannazzaro A.I."/>
            <person name="Torres Tejerizo G.A."/>
            <person name="Fontana F."/>
            <person name="Cumpa Velazquez L.M."/>
            <person name="Hansen L."/>
            <person name="Pistorio M."/>
            <person name="Estrella M.J."/>
        </authorList>
    </citation>
    <scope>NUCLEOTIDE SEQUENCE [LARGE SCALE GENOMIC DNA]</scope>
    <source>
        <strain evidence="2 3">BSA136</strain>
    </source>
</reference>
<evidence type="ECO:0000313" key="2">
    <source>
        <dbReference type="EMBL" id="PDQ18257.1"/>
    </source>
</evidence>
<name>A0A2A6F8I9_9HYPH</name>
<proteinExistence type="predicted"/>
<accession>A0A2A6F8I9</accession>
<gene>
    <name evidence="2" type="ORF">CN311_25600</name>
</gene>
<keyword evidence="3" id="KW-1185">Reference proteome</keyword>
<protein>
    <submittedName>
        <fullName evidence="2">Uncharacterized protein</fullName>
    </submittedName>
</protein>
<evidence type="ECO:0000313" key="3">
    <source>
        <dbReference type="Proteomes" id="UP000219182"/>
    </source>
</evidence>
<comment type="caution">
    <text evidence="2">The sequence shown here is derived from an EMBL/GenBank/DDBJ whole genome shotgun (WGS) entry which is preliminary data.</text>
</comment>
<feature type="region of interest" description="Disordered" evidence="1">
    <location>
        <begin position="1"/>
        <end position="20"/>
    </location>
</feature>
<dbReference type="EMBL" id="NWQG01000197">
    <property type="protein sequence ID" value="PDQ18257.1"/>
    <property type="molecule type" value="Genomic_DNA"/>
</dbReference>
<dbReference type="Proteomes" id="UP000219182">
    <property type="component" value="Unassembled WGS sequence"/>
</dbReference>
<organism evidence="2 3">
    <name type="scientific">Mesorhizobium sanjuanii</name>
    <dbReference type="NCBI Taxonomy" id="2037900"/>
    <lineage>
        <taxon>Bacteria</taxon>
        <taxon>Pseudomonadati</taxon>
        <taxon>Pseudomonadota</taxon>
        <taxon>Alphaproteobacteria</taxon>
        <taxon>Hyphomicrobiales</taxon>
        <taxon>Phyllobacteriaceae</taxon>
        <taxon>Mesorhizobium</taxon>
    </lineage>
</organism>
<sequence>MLAVGTATVSMARGTGSDDHAVDFGDLSGGAIGSRQHHPHHKVIFSDGEYHFQPWWNYDTDAAYCSFDAVNQSYDGPSGMWHSCP</sequence>